<dbReference type="AlphaFoldDB" id="A0A7G9RWQ6"/>
<dbReference type="PANTHER" id="PTHR30146">
    <property type="entry name" value="LACI-RELATED TRANSCRIPTIONAL REPRESSOR"/>
    <property type="match status" value="1"/>
</dbReference>
<dbReference type="Pfam" id="PF00356">
    <property type="entry name" value="LacI"/>
    <property type="match status" value="1"/>
</dbReference>
<evidence type="ECO:0000256" key="1">
    <source>
        <dbReference type="ARBA" id="ARBA00023015"/>
    </source>
</evidence>
<dbReference type="PRINTS" id="PR00036">
    <property type="entry name" value="HTHLACI"/>
</dbReference>
<dbReference type="EMBL" id="CP060715">
    <property type="protein sequence ID" value="QNN60031.1"/>
    <property type="molecule type" value="Genomic_DNA"/>
</dbReference>
<dbReference type="PROSITE" id="PS50932">
    <property type="entry name" value="HTH_LACI_2"/>
    <property type="match status" value="1"/>
</dbReference>
<dbReference type="InterPro" id="IPR010982">
    <property type="entry name" value="Lambda_DNA-bd_dom_sf"/>
</dbReference>
<gene>
    <name evidence="5" type="ORF">H9L01_06530</name>
</gene>
<dbReference type="CDD" id="cd01544">
    <property type="entry name" value="PBP1_GalR"/>
    <property type="match status" value="1"/>
</dbReference>
<organism evidence="5 6">
    <name type="scientific">Erysipelothrix inopinata</name>
    <dbReference type="NCBI Taxonomy" id="225084"/>
    <lineage>
        <taxon>Bacteria</taxon>
        <taxon>Bacillati</taxon>
        <taxon>Bacillota</taxon>
        <taxon>Erysipelotrichia</taxon>
        <taxon>Erysipelotrichales</taxon>
        <taxon>Erysipelotrichaceae</taxon>
        <taxon>Erysipelothrix</taxon>
    </lineage>
</organism>
<proteinExistence type="predicted"/>
<dbReference type="SMART" id="SM00354">
    <property type="entry name" value="HTH_LACI"/>
    <property type="match status" value="1"/>
</dbReference>
<name>A0A7G9RWQ6_9FIRM</name>
<keyword evidence="1" id="KW-0805">Transcription regulation</keyword>
<dbReference type="SUPFAM" id="SSF53822">
    <property type="entry name" value="Periplasmic binding protein-like I"/>
    <property type="match status" value="1"/>
</dbReference>
<feature type="domain" description="HTH lacI-type" evidence="4">
    <location>
        <begin position="2"/>
        <end position="48"/>
    </location>
</feature>
<keyword evidence="2 5" id="KW-0238">DNA-binding</keyword>
<dbReference type="PANTHER" id="PTHR30146:SF149">
    <property type="entry name" value="HTH-TYPE TRANSCRIPTIONAL REGULATOR EBGR"/>
    <property type="match status" value="1"/>
</dbReference>
<dbReference type="InterPro" id="IPR046335">
    <property type="entry name" value="LacI/GalR-like_sensor"/>
</dbReference>
<keyword evidence="6" id="KW-1185">Reference proteome</keyword>
<dbReference type="Gene3D" id="1.10.260.40">
    <property type="entry name" value="lambda repressor-like DNA-binding domains"/>
    <property type="match status" value="1"/>
</dbReference>
<accession>A0A7G9RWQ6</accession>
<dbReference type="Pfam" id="PF13377">
    <property type="entry name" value="Peripla_BP_3"/>
    <property type="match status" value="1"/>
</dbReference>
<dbReference type="InterPro" id="IPR000843">
    <property type="entry name" value="HTH_LacI"/>
</dbReference>
<evidence type="ECO:0000259" key="4">
    <source>
        <dbReference type="PROSITE" id="PS50932"/>
    </source>
</evidence>
<evidence type="ECO:0000313" key="5">
    <source>
        <dbReference type="EMBL" id="QNN60031.1"/>
    </source>
</evidence>
<dbReference type="GO" id="GO:0000976">
    <property type="term" value="F:transcription cis-regulatory region binding"/>
    <property type="evidence" value="ECO:0007669"/>
    <property type="project" value="TreeGrafter"/>
</dbReference>
<evidence type="ECO:0000313" key="6">
    <source>
        <dbReference type="Proteomes" id="UP000515928"/>
    </source>
</evidence>
<evidence type="ECO:0000256" key="2">
    <source>
        <dbReference type="ARBA" id="ARBA00023125"/>
    </source>
</evidence>
<dbReference type="PROSITE" id="PS00356">
    <property type="entry name" value="HTH_LACI_1"/>
    <property type="match status" value="1"/>
</dbReference>
<dbReference type="KEGG" id="eio:H9L01_06530"/>
<dbReference type="Proteomes" id="UP000515928">
    <property type="component" value="Chromosome"/>
</dbReference>
<dbReference type="InterPro" id="IPR028082">
    <property type="entry name" value="Peripla_BP_I"/>
</dbReference>
<dbReference type="GO" id="GO:0003700">
    <property type="term" value="F:DNA-binding transcription factor activity"/>
    <property type="evidence" value="ECO:0007669"/>
    <property type="project" value="TreeGrafter"/>
</dbReference>
<evidence type="ECO:0000256" key="3">
    <source>
        <dbReference type="ARBA" id="ARBA00023163"/>
    </source>
</evidence>
<dbReference type="RefSeq" id="WP_187533164.1">
    <property type="nucleotide sequence ID" value="NZ_CBCSHU010000002.1"/>
</dbReference>
<sequence length="335" mass="38337">MATIKDIAKAAGVSNATVSRILNEDKTLSVKDETREEVIRIAKELGYKIKPKKTTQFEMVVGIIQWISSYEEEEDPYYYELRKSVENFCIMNRIMVRKFYMENIQDVFEDDSLIGLICLGKFSLQQANDFSNHCSNLIFVDSNPNKDKYSSVVHDFETATFRTLEYLKDKGHRNVGYIGGREYLGPTKIEYIDKREITYLNFMRNDHEMNFNESFVFTGSFNAMTGYESMLEALKHDDCPSAFFCASDTIAMGALRALGEMDKIGGKDISIVGFNDIQTAKFMNPPLTTTRLETKYMGEVAVNMLLLQINSKQSIPLKVVCSTQFVERESVFDLK</sequence>
<protein>
    <submittedName>
        <fullName evidence="5">LacI family DNA-binding transcriptional regulator</fullName>
    </submittedName>
</protein>
<reference evidence="5 6" key="1">
    <citation type="submission" date="2020-08" db="EMBL/GenBank/DDBJ databases">
        <title>Genome sequence of Erysipelothrix inopinata DSM 15511T.</title>
        <authorList>
            <person name="Hyun D.-W."/>
            <person name="Bae J.-W."/>
        </authorList>
    </citation>
    <scope>NUCLEOTIDE SEQUENCE [LARGE SCALE GENOMIC DNA]</scope>
    <source>
        <strain evidence="5 6">DSM 15511</strain>
    </source>
</reference>
<dbReference type="Gene3D" id="3.40.50.2300">
    <property type="match status" value="1"/>
</dbReference>
<dbReference type="CDD" id="cd01392">
    <property type="entry name" value="HTH_LacI"/>
    <property type="match status" value="1"/>
</dbReference>
<keyword evidence="3" id="KW-0804">Transcription</keyword>
<dbReference type="SUPFAM" id="SSF47413">
    <property type="entry name" value="lambda repressor-like DNA-binding domains"/>
    <property type="match status" value="1"/>
</dbReference>